<dbReference type="PANTHER" id="PTHR23241">
    <property type="entry name" value="LATE EMBRYOGENESIS ABUNDANT PLANTS LEA-RELATED"/>
    <property type="match status" value="1"/>
</dbReference>
<dbReference type="InterPro" id="IPR025423">
    <property type="entry name" value="TMEM205-like"/>
</dbReference>
<gene>
    <name evidence="7" type="ORF">HK103_004444</name>
</gene>
<dbReference type="PANTHER" id="PTHR23241:SF102">
    <property type="entry name" value="LD23009P"/>
    <property type="match status" value="1"/>
</dbReference>
<dbReference type="Pfam" id="PF13664">
    <property type="entry name" value="DUF4149"/>
    <property type="match status" value="1"/>
</dbReference>
<comment type="subcellular location">
    <subcellularLocation>
        <location evidence="1">Membrane</location>
    </subcellularLocation>
</comment>
<feature type="transmembrane region" description="Helical" evidence="5">
    <location>
        <begin position="83"/>
        <end position="103"/>
    </location>
</feature>
<keyword evidence="2 5" id="KW-0812">Transmembrane</keyword>
<dbReference type="AlphaFoldDB" id="A0AAD5Y8E1"/>
<dbReference type="InterPro" id="IPR053009">
    <property type="entry name" value="Xanthocillin_Biosynth-Assoc"/>
</dbReference>
<comment type="caution">
    <text evidence="7">The sequence shown here is derived from an EMBL/GenBank/DDBJ whole genome shotgun (WGS) entry which is preliminary data.</text>
</comment>
<evidence type="ECO:0000256" key="3">
    <source>
        <dbReference type="ARBA" id="ARBA00022989"/>
    </source>
</evidence>
<keyword evidence="4 5" id="KW-0472">Membrane</keyword>
<evidence type="ECO:0000259" key="6">
    <source>
        <dbReference type="Pfam" id="PF13664"/>
    </source>
</evidence>
<evidence type="ECO:0000256" key="1">
    <source>
        <dbReference type="ARBA" id="ARBA00004370"/>
    </source>
</evidence>
<evidence type="ECO:0000313" key="8">
    <source>
        <dbReference type="Proteomes" id="UP001210925"/>
    </source>
</evidence>
<protein>
    <recommendedName>
        <fullName evidence="6">TMEM205-like domain-containing protein</fullName>
    </recommendedName>
</protein>
<dbReference type="GO" id="GO:0016020">
    <property type="term" value="C:membrane"/>
    <property type="evidence" value="ECO:0007669"/>
    <property type="project" value="UniProtKB-SubCell"/>
</dbReference>
<evidence type="ECO:0000313" key="7">
    <source>
        <dbReference type="EMBL" id="KAJ3257535.1"/>
    </source>
</evidence>
<evidence type="ECO:0000256" key="4">
    <source>
        <dbReference type="ARBA" id="ARBA00023136"/>
    </source>
</evidence>
<proteinExistence type="predicted"/>
<evidence type="ECO:0000256" key="5">
    <source>
        <dbReference type="SAM" id="Phobius"/>
    </source>
</evidence>
<feature type="transmembrane region" description="Helical" evidence="5">
    <location>
        <begin position="129"/>
        <end position="153"/>
    </location>
</feature>
<organism evidence="7 8">
    <name type="scientific">Boothiomyces macroporosus</name>
    <dbReference type="NCBI Taxonomy" id="261099"/>
    <lineage>
        <taxon>Eukaryota</taxon>
        <taxon>Fungi</taxon>
        <taxon>Fungi incertae sedis</taxon>
        <taxon>Chytridiomycota</taxon>
        <taxon>Chytridiomycota incertae sedis</taxon>
        <taxon>Chytridiomycetes</taxon>
        <taxon>Rhizophydiales</taxon>
        <taxon>Terramycetaceae</taxon>
        <taxon>Boothiomyces</taxon>
    </lineage>
</organism>
<feature type="domain" description="TMEM205-like" evidence="6">
    <location>
        <begin position="17"/>
        <end position="112"/>
    </location>
</feature>
<keyword evidence="3 5" id="KW-1133">Transmembrane helix</keyword>
<keyword evidence="8" id="KW-1185">Reference proteome</keyword>
<sequence length="157" mass="17505">MHHYIAGIFNLPFIHVLSVATLTGMTLHTSFVAGIIQFRTLPRPTFGNLQAKQFPVYFSIQAAAFALLNLTTYKLMKCPFTKALNVVGLSLALLNLVFIGPWANKVMVERHEKEKNKEDVTALSKKFGILHGVSSLANLGIVFIALFHCWSLAQYIK</sequence>
<feature type="transmembrane region" description="Helical" evidence="5">
    <location>
        <begin position="12"/>
        <end position="36"/>
    </location>
</feature>
<dbReference type="EMBL" id="JADGKB010000037">
    <property type="protein sequence ID" value="KAJ3257535.1"/>
    <property type="molecule type" value="Genomic_DNA"/>
</dbReference>
<dbReference type="Proteomes" id="UP001210925">
    <property type="component" value="Unassembled WGS sequence"/>
</dbReference>
<accession>A0AAD5Y8E1</accession>
<reference evidence="7" key="1">
    <citation type="submission" date="2020-05" db="EMBL/GenBank/DDBJ databases">
        <title>Phylogenomic resolution of chytrid fungi.</title>
        <authorList>
            <person name="Stajich J.E."/>
            <person name="Amses K."/>
            <person name="Simmons R."/>
            <person name="Seto K."/>
            <person name="Myers J."/>
            <person name="Bonds A."/>
            <person name="Quandt C.A."/>
            <person name="Barry K."/>
            <person name="Liu P."/>
            <person name="Grigoriev I."/>
            <person name="Longcore J.E."/>
            <person name="James T.Y."/>
        </authorList>
    </citation>
    <scope>NUCLEOTIDE SEQUENCE</scope>
    <source>
        <strain evidence="7">PLAUS21</strain>
    </source>
</reference>
<evidence type="ECO:0000256" key="2">
    <source>
        <dbReference type="ARBA" id="ARBA00022692"/>
    </source>
</evidence>
<name>A0AAD5Y8E1_9FUNG</name>
<feature type="transmembrane region" description="Helical" evidence="5">
    <location>
        <begin position="56"/>
        <end position="76"/>
    </location>
</feature>